<reference evidence="2" key="1">
    <citation type="submission" date="2019-05" db="EMBL/GenBank/DDBJ databases">
        <title>Flavobacterium profundi sp. nov., isolated from a deep-sea seamount.</title>
        <authorList>
            <person name="Zhang D.-C."/>
        </authorList>
    </citation>
    <scope>NUCLEOTIDE SEQUENCE [LARGE SCALE GENOMIC DNA]</scope>
    <source>
        <strain evidence="2">TP390</strain>
    </source>
</reference>
<protein>
    <submittedName>
        <fullName evidence="1">Glycosyltransferase</fullName>
    </submittedName>
</protein>
<dbReference type="AlphaFoldDB" id="A0A6I4ISX0"/>
<dbReference type="RefSeq" id="WP_140998331.1">
    <property type="nucleotide sequence ID" value="NZ_VDCZ01000009.1"/>
</dbReference>
<gene>
    <name evidence="1" type="ORF">GOQ30_12390</name>
</gene>
<accession>A0A6I4ISX0</accession>
<dbReference type="EMBL" id="WQLW01000009">
    <property type="protein sequence ID" value="MVO09961.1"/>
    <property type="molecule type" value="Genomic_DNA"/>
</dbReference>
<comment type="caution">
    <text evidence="1">The sequence shown here is derived from an EMBL/GenBank/DDBJ whole genome shotgun (WGS) entry which is preliminary data.</text>
</comment>
<dbReference type="Gene3D" id="3.40.50.2000">
    <property type="entry name" value="Glycogen Phosphorylase B"/>
    <property type="match status" value="1"/>
</dbReference>
<organism evidence="1 2">
    <name type="scientific">Flavobacterium profundi</name>
    <dbReference type="NCBI Taxonomy" id="1774945"/>
    <lineage>
        <taxon>Bacteria</taxon>
        <taxon>Pseudomonadati</taxon>
        <taxon>Bacteroidota</taxon>
        <taxon>Flavobacteriia</taxon>
        <taxon>Flavobacteriales</taxon>
        <taxon>Flavobacteriaceae</taxon>
        <taxon>Flavobacterium</taxon>
    </lineage>
</organism>
<dbReference type="Proteomes" id="UP000431264">
    <property type="component" value="Unassembled WGS sequence"/>
</dbReference>
<proteinExistence type="predicted"/>
<sequence>MQKHLVIIGTVWPEPNSTAAGSRMLQLIALFQKDNYSISFLSSAKKSEFSSPLESQDIDCYSIELNEDSFDTLIQTLQPSIILFDRFMMEEQYGWRVAEQCPDALRILDTEDVHFLRKARETAYKQNRELVFEDYLSDVFKREFAAMHRCDLNLIISEYEMELLTETFQVNTSILQYLPFLVEPISENFTNEIPPFSQRSHFISIGNFLHEPNWQTVLQLKKCWKSIKKALPEAELHVYGSYATQKAQQLHNEKEGFLIKGRALDVATVFNSSKVLLAPIPYGAGLKGKLLESMQFGLPNLTTEIGAEGMHGNLNWNGFITQTEEEFVQKAIALYQNEVIWKQAQLNGIAIINQRFTKTLFETDCITKVNHLNQHLKQHRLQNFLGQVFQHQTLQSTKYMSKWIALKNGN</sequence>
<evidence type="ECO:0000313" key="2">
    <source>
        <dbReference type="Proteomes" id="UP000431264"/>
    </source>
</evidence>
<keyword evidence="2" id="KW-1185">Reference proteome</keyword>
<keyword evidence="1" id="KW-0808">Transferase</keyword>
<dbReference type="SUPFAM" id="SSF53756">
    <property type="entry name" value="UDP-Glycosyltransferase/glycogen phosphorylase"/>
    <property type="match status" value="1"/>
</dbReference>
<dbReference type="Pfam" id="PF13692">
    <property type="entry name" value="Glyco_trans_1_4"/>
    <property type="match status" value="1"/>
</dbReference>
<dbReference type="OrthoDB" id="9807209at2"/>
<dbReference type="GO" id="GO:0016740">
    <property type="term" value="F:transferase activity"/>
    <property type="evidence" value="ECO:0007669"/>
    <property type="project" value="UniProtKB-KW"/>
</dbReference>
<name>A0A6I4ISX0_9FLAO</name>
<evidence type="ECO:0000313" key="1">
    <source>
        <dbReference type="EMBL" id="MVO09961.1"/>
    </source>
</evidence>